<keyword evidence="11" id="KW-1185">Reference proteome</keyword>
<keyword evidence="2 8" id="KW-0808">Transferase</keyword>
<dbReference type="InterPro" id="IPR002582">
    <property type="entry name" value="ACPS"/>
</dbReference>
<feature type="binding site" evidence="8">
    <location>
        <position position="55"/>
    </location>
    <ligand>
        <name>Mg(2+)</name>
        <dbReference type="ChEBI" id="CHEBI:18420"/>
    </ligand>
</feature>
<keyword evidence="1 8" id="KW-0444">Lipid biosynthesis</keyword>
<dbReference type="InterPro" id="IPR004568">
    <property type="entry name" value="Ppantetheine-prot_Trfase_dom"/>
</dbReference>
<evidence type="ECO:0000256" key="7">
    <source>
        <dbReference type="ARBA" id="ARBA00023160"/>
    </source>
</evidence>
<dbReference type="Proteomes" id="UP000219573">
    <property type="component" value="Unassembled WGS sequence"/>
</dbReference>
<evidence type="ECO:0000256" key="8">
    <source>
        <dbReference type="HAMAP-Rule" id="MF_00101"/>
    </source>
</evidence>
<evidence type="ECO:0000313" key="10">
    <source>
        <dbReference type="EMBL" id="SNY31517.1"/>
    </source>
</evidence>
<comment type="similarity">
    <text evidence="8">Belongs to the P-Pant transferase superfamily. AcpS family.</text>
</comment>
<dbReference type="Gene3D" id="3.90.470.20">
    <property type="entry name" value="4'-phosphopantetheinyl transferase domain"/>
    <property type="match status" value="1"/>
</dbReference>
<dbReference type="GO" id="GO:0000287">
    <property type="term" value="F:magnesium ion binding"/>
    <property type="evidence" value="ECO:0007669"/>
    <property type="project" value="UniProtKB-UniRule"/>
</dbReference>
<dbReference type="NCBIfam" id="TIGR00556">
    <property type="entry name" value="pantethn_trn"/>
    <property type="match status" value="1"/>
</dbReference>
<keyword evidence="8" id="KW-0963">Cytoplasm</keyword>
<keyword evidence="4 8" id="KW-0276">Fatty acid metabolism</keyword>
<proteinExistence type="inferred from homology"/>
<evidence type="ECO:0000256" key="5">
    <source>
        <dbReference type="ARBA" id="ARBA00022842"/>
    </source>
</evidence>
<keyword evidence="3 8" id="KW-0479">Metal-binding</keyword>
<dbReference type="GO" id="GO:0005737">
    <property type="term" value="C:cytoplasm"/>
    <property type="evidence" value="ECO:0007669"/>
    <property type="project" value="UniProtKB-SubCell"/>
</dbReference>
<dbReference type="HAMAP" id="MF_00101">
    <property type="entry name" value="AcpS"/>
    <property type="match status" value="1"/>
</dbReference>
<organism evidence="10 11">
    <name type="scientific">Orenia metallireducens</name>
    <dbReference type="NCBI Taxonomy" id="1413210"/>
    <lineage>
        <taxon>Bacteria</taxon>
        <taxon>Bacillati</taxon>
        <taxon>Bacillota</taxon>
        <taxon>Clostridia</taxon>
        <taxon>Halanaerobiales</taxon>
        <taxon>Halobacteroidaceae</taxon>
        <taxon>Orenia</taxon>
    </lineage>
</organism>
<protein>
    <recommendedName>
        <fullName evidence="8">Holo-[acyl-carrier-protein] synthase</fullName>
        <shortName evidence="8">Holo-ACP synthase</shortName>
        <ecNumber evidence="8">2.7.8.7</ecNumber>
    </recommendedName>
    <alternativeName>
        <fullName evidence="8">4'-phosphopantetheinyl transferase AcpS</fullName>
    </alternativeName>
</protein>
<evidence type="ECO:0000256" key="2">
    <source>
        <dbReference type="ARBA" id="ARBA00022679"/>
    </source>
</evidence>
<dbReference type="GO" id="GO:0008897">
    <property type="term" value="F:holo-[acyl-carrier-protein] synthase activity"/>
    <property type="evidence" value="ECO:0007669"/>
    <property type="project" value="UniProtKB-UniRule"/>
</dbReference>
<keyword evidence="5 8" id="KW-0460">Magnesium</keyword>
<dbReference type="AlphaFoldDB" id="A0A285H6Z5"/>
<evidence type="ECO:0000256" key="4">
    <source>
        <dbReference type="ARBA" id="ARBA00022832"/>
    </source>
</evidence>
<comment type="catalytic activity">
    <reaction evidence="8">
        <text>apo-[ACP] + CoA = holo-[ACP] + adenosine 3',5'-bisphosphate + H(+)</text>
        <dbReference type="Rhea" id="RHEA:12068"/>
        <dbReference type="Rhea" id="RHEA-COMP:9685"/>
        <dbReference type="Rhea" id="RHEA-COMP:9690"/>
        <dbReference type="ChEBI" id="CHEBI:15378"/>
        <dbReference type="ChEBI" id="CHEBI:29999"/>
        <dbReference type="ChEBI" id="CHEBI:57287"/>
        <dbReference type="ChEBI" id="CHEBI:58343"/>
        <dbReference type="ChEBI" id="CHEBI:64479"/>
        <dbReference type="EC" id="2.7.8.7"/>
    </reaction>
</comment>
<evidence type="ECO:0000259" key="9">
    <source>
        <dbReference type="Pfam" id="PF01648"/>
    </source>
</evidence>
<feature type="domain" description="4'-phosphopantetheinyl transferase" evidence="9">
    <location>
        <begin position="3"/>
        <end position="115"/>
    </location>
</feature>
<dbReference type="OrthoDB" id="517356at2"/>
<gene>
    <name evidence="8" type="primary">acpS</name>
    <name evidence="10" type="ORF">SAMN06265827_11513</name>
</gene>
<dbReference type="EMBL" id="OBDZ01000015">
    <property type="protein sequence ID" value="SNY31517.1"/>
    <property type="molecule type" value="Genomic_DNA"/>
</dbReference>
<dbReference type="Pfam" id="PF01648">
    <property type="entry name" value="ACPS"/>
    <property type="match status" value="1"/>
</dbReference>
<dbReference type="InterPro" id="IPR008278">
    <property type="entry name" value="4-PPantetheinyl_Trfase_dom"/>
</dbReference>
<keyword evidence="7 8" id="KW-0275">Fatty acid biosynthesis</keyword>
<dbReference type="InterPro" id="IPR037143">
    <property type="entry name" value="4-PPantetheinyl_Trfase_dom_sf"/>
</dbReference>
<evidence type="ECO:0000256" key="1">
    <source>
        <dbReference type="ARBA" id="ARBA00022516"/>
    </source>
</evidence>
<reference evidence="11" key="1">
    <citation type="submission" date="2017-09" db="EMBL/GenBank/DDBJ databases">
        <authorList>
            <person name="Varghese N."/>
            <person name="Submissions S."/>
        </authorList>
    </citation>
    <scope>NUCLEOTIDE SEQUENCE [LARGE SCALE GENOMIC DNA]</scope>
    <source>
        <strain evidence="11">MSL47</strain>
    </source>
</reference>
<dbReference type="SUPFAM" id="SSF56214">
    <property type="entry name" value="4'-phosphopantetheinyl transferase"/>
    <property type="match status" value="1"/>
</dbReference>
<evidence type="ECO:0000256" key="6">
    <source>
        <dbReference type="ARBA" id="ARBA00023098"/>
    </source>
</evidence>
<comment type="cofactor">
    <cofactor evidence="8">
        <name>Mg(2+)</name>
        <dbReference type="ChEBI" id="CHEBI:18420"/>
    </cofactor>
</comment>
<evidence type="ECO:0000256" key="3">
    <source>
        <dbReference type="ARBA" id="ARBA00022723"/>
    </source>
</evidence>
<dbReference type="NCBIfam" id="TIGR00516">
    <property type="entry name" value="acpS"/>
    <property type="match status" value="1"/>
</dbReference>
<dbReference type="EC" id="2.7.8.7" evidence="8"/>
<comment type="subcellular location">
    <subcellularLocation>
        <location evidence="8">Cytoplasm</location>
    </subcellularLocation>
</comment>
<dbReference type="GO" id="GO:0006633">
    <property type="term" value="P:fatty acid biosynthetic process"/>
    <property type="evidence" value="ECO:0007669"/>
    <property type="project" value="UniProtKB-UniRule"/>
</dbReference>
<name>A0A285H6Z5_9FIRM</name>
<feature type="binding site" evidence="8">
    <location>
        <position position="7"/>
    </location>
    <ligand>
        <name>Mg(2+)</name>
        <dbReference type="ChEBI" id="CHEBI:18420"/>
    </ligand>
</feature>
<comment type="function">
    <text evidence="8">Transfers the 4'-phosphopantetheine moiety from coenzyme A to a Ser of acyl-carrier-protein.</text>
</comment>
<dbReference type="STRING" id="1413210.U472_04260"/>
<evidence type="ECO:0000313" key="11">
    <source>
        <dbReference type="Proteomes" id="UP000219573"/>
    </source>
</evidence>
<sequence length="121" mass="13602">MKGIGIDIIEIERIKDAILSKTRFKNRFFTEGEIAYCELHKSPWAHYAGRFAAKEAIVKALGTGFRGFKWQDIEIVKDELGKPKVVLHNQANKLAQEEGITEVMISISHSRDYAVANAVAI</sequence>
<keyword evidence="6 8" id="KW-0443">Lipid metabolism</keyword>
<accession>A0A285H6Z5</accession>